<dbReference type="GO" id="GO:0030544">
    <property type="term" value="F:Hsp70 protein binding"/>
    <property type="evidence" value="ECO:0007669"/>
    <property type="project" value="TreeGrafter"/>
</dbReference>
<reference evidence="1" key="1">
    <citation type="submission" date="2016-06" db="EMBL/GenBank/DDBJ databases">
        <authorList>
            <person name="Cuomo C."/>
            <person name="Litvintseva A."/>
            <person name="Heitman J."/>
            <person name="Chen Y."/>
            <person name="Sun S."/>
            <person name="Springer D."/>
            <person name="Dromer F."/>
            <person name="Young S."/>
            <person name="Zeng Q."/>
            <person name="Chapman S."/>
            <person name="Gujja S."/>
            <person name="Saif S."/>
            <person name="Birren B."/>
        </authorList>
    </citation>
    <scope>NUCLEOTIDE SEQUENCE</scope>
    <source>
        <strain evidence="1">CBS 7841</strain>
    </source>
</reference>
<reference evidence="1" key="2">
    <citation type="journal article" date="2022" name="Elife">
        <title>Obligate sexual reproduction of a homothallic fungus closely related to the Cryptococcus pathogenic species complex.</title>
        <authorList>
            <person name="Passer A.R."/>
            <person name="Clancey S.A."/>
            <person name="Shea T."/>
            <person name="David-Palma M."/>
            <person name="Averette A.F."/>
            <person name="Boekhout T."/>
            <person name="Porcel B.M."/>
            <person name="Nowrousian M."/>
            <person name="Cuomo C.A."/>
            <person name="Sun S."/>
            <person name="Heitman J."/>
            <person name="Coelho M.A."/>
        </authorList>
    </citation>
    <scope>NUCLEOTIDE SEQUENCE</scope>
    <source>
        <strain evidence="1">CBS 7841</strain>
    </source>
</reference>
<dbReference type="KEGG" id="cdep:91089942"/>
<evidence type="ECO:0000313" key="1">
    <source>
        <dbReference type="EMBL" id="WVN90497.1"/>
    </source>
</evidence>
<gene>
    <name evidence="1" type="ORF">L203_105733</name>
</gene>
<dbReference type="AlphaFoldDB" id="A0A1E3IHC7"/>
<dbReference type="Gene3D" id="1.25.40.10">
    <property type="entry name" value="Tetratricopeptide repeat domain"/>
    <property type="match status" value="1"/>
</dbReference>
<sequence length="423" mass="47947">MSEAQQPNNKSQDVLLDQIVASMPKSTASPTSGIGPVAHKKEVTVEDFEKLLESTPLFMKEAPKEDDDNPVLEALRSLVFEGEGDEIAMNFKNHGNELHVQKSYGEAIKTYTQGINAHPSSVSLLVTLYNNRAACHLIQKNYRSVLKDTSAIIGLFTAQKAAKDKAVVKALFRAAQALIGLERWRECEDVIERGRELANQVGEDVKVWELLLKEVEKGKKRENDRIERIRREKMTRMAMRKAIEERGLISVDTPNPPDNPQTLHFDQDSIVPADELVDWTPPPPHTPLIFPVVLFYPEYGQSDFITQFHENSSFEDQLAAMFPASQTSPNMPWADWDEKRQYNVPNLVVYVETKEKRLLKVGKELTLREVLSKARREARGNIKKDGIILRDGLLSFIVLVKGPQENAWIEDFKMKRDKSGSIS</sequence>
<dbReference type="VEuPathDB" id="FungiDB:L203_03609"/>
<dbReference type="GO" id="GO:0051879">
    <property type="term" value="F:Hsp90 protein binding"/>
    <property type="evidence" value="ECO:0007669"/>
    <property type="project" value="InterPro"/>
</dbReference>
<accession>A0A1E3IHC7</accession>
<dbReference type="GO" id="GO:0005634">
    <property type="term" value="C:nucleus"/>
    <property type="evidence" value="ECO:0007669"/>
    <property type="project" value="TreeGrafter"/>
</dbReference>
<dbReference type="SUPFAM" id="SSF48452">
    <property type="entry name" value="TPR-like"/>
    <property type="match status" value="1"/>
</dbReference>
<dbReference type="Proteomes" id="UP000094043">
    <property type="component" value="Chromosome 7"/>
</dbReference>
<dbReference type="GO" id="GO:0005829">
    <property type="term" value="C:cytosol"/>
    <property type="evidence" value="ECO:0007669"/>
    <property type="project" value="TreeGrafter"/>
</dbReference>
<name>A0A1E3IHC7_9TREE</name>
<organism evidence="1 2">
    <name type="scientific">Cryptococcus depauperatus CBS 7841</name>
    <dbReference type="NCBI Taxonomy" id="1295531"/>
    <lineage>
        <taxon>Eukaryota</taxon>
        <taxon>Fungi</taxon>
        <taxon>Dikarya</taxon>
        <taxon>Basidiomycota</taxon>
        <taxon>Agaricomycotina</taxon>
        <taxon>Tremellomycetes</taxon>
        <taxon>Tremellales</taxon>
        <taxon>Cryptococcaceae</taxon>
        <taxon>Cryptococcus</taxon>
    </lineage>
</organism>
<proteinExistence type="predicted"/>
<keyword evidence="2" id="KW-1185">Reference proteome</keyword>
<dbReference type="InterPro" id="IPR011990">
    <property type="entry name" value="TPR-like_helical_dom_sf"/>
</dbReference>
<dbReference type="PANTHER" id="PTHR46035:SF1">
    <property type="entry name" value="TETRATRICOPEPTIDE REPEAT PROTEIN 4"/>
    <property type="match status" value="1"/>
</dbReference>
<dbReference type="Pfam" id="PF18972">
    <property type="entry name" value="Wheel"/>
    <property type="match status" value="1"/>
</dbReference>
<dbReference type="OrthoDB" id="1724687at2759"/>
<dbReference type="RefSeq" id="XP_066071197.1">
    <property type="nucleotide sequence ID" value="XM_066215100.1"/>
</dbReference>
<dbReference type="GO" id="GO:0006457">
    <property type="term" value="P:protein folding"/>
    <property type="evidence" value="ECO:0007669"/>
    <property type="project" value="TreeGrafter"/>
</dbReference>
<protein>
    <submittedName>
        <fullName evidence="1">Uncharacterized protein</fullName>
    </submittedName>
</protein>
<dbReference type="InterPro" id="IPR044059">
    <property type="entry name" value="Csn1/TTC4_wheel"/>
</dbReference>
<reference evidence="1" key="3">
    <citation type="submission" date="2024-01" db="EMBL/GenBank/DDBJ databases">
        <authorList>
            <person name="Coelho M.A."/>
            <person name="David-Palma M."/>
            <person name="Shea T."/>
            <person name="Sun S."/>
            <person name="Cuomo C.A."/>
            <person name="Heitman J."/>
        </authorList>
    </citation>
    <scope>NUCLEOTIDE SEQUENCE</scope>
    <source>
        <strain evidence="1">CBS 7841</strain>
    </source>
</reference>
<evidence type="ECO:0000313" key="2">
    <source>
        <dbReference type="Proteomes" id="UP000094043"/>
    </source>
</evidence>
<dbReference type="EMBL" id="CP143790">
    <property type="protein sequence ID" value="WVN90497.1"/>
    <property type="molecule type" value="Genomic_DNA"/>
</dbReference>
<dbReference type="PANTHER" id="PTHR46035">
    <property type="entry name" value="TETRATRICOPEPTIDE REPEAT PROTEIN 4"/>
    <property type="match status" value="1"/>
</dbReference>
<dbReference type="GeneID" id="91089942"/>